<proteinExistence type="predicted"/>
<organism evidence="2 3">
    <name type="scientific">Mycolicibacterium frederiksbergense</name>
    <dbReference type="NCBI Taxonomy" id="117567"/>
    <lineage>
        <taxon>Bacteria</taxon>
        <taxon>Bacillati</taxon>
        <taxon>Actinomycetota</taxon>
        <taxon>Actinomycetes</taxon>
        <taxon>Mycobacteriales</taxon>
        <taxon>Mycobacteriaceae</taxon>
        <taxon>Mycolicibacterium</taxon>
    </lineage>
</organism>
<evidence type="ECO:0000313" key="3">
    <source>
        <dbReference type="Proteomes" id="UP001160130"/>
    </source>
</evidence>
<dbReference type="EMBL" id="JARXVE010000011">
    <property type="protein sequence ID" value="MDH6198463.1"/>
    <property type="molecule type" value="Genomic_DNA"/>
</dbReference>
<evidence type="ECO:0008006" key="4">
    <source>
        <dbReference type="Google" id="ProtNLM"/>
    </source>
</evidence>
<keyword evidence="1" id="KW-0472">Membrane</keyword>
<keyword evidence="1" id="KW-1133">Transmembrane helix</keyword>
<keyword evidence="1" id="KW-0812">Transmembrane</keyword>
<name>A0ABT6L691_9MYCO</name>
<gene>
    <name evidence="2" type="ORF">M2272_005122</name>
</gene>
<evidence type="ECO:0000313" key="2">
    <source>
        <dbReference type="EMBL" id="MDH6198463.1"/>
    </source>
</evidence>
<evidence type="ECO:0000256" key="1">
    <source>
        <dbReference type="SAM" id="Phobius"/>
    </source>
</evidence>
<keyword evidence="3" id="KW-1185">Reference proteome</keyword>
<comment type="caution">
    <text evidence="2">The sequence shown here is derived from an EMBL/GenBank/DDBJ whole genome shotgun (WGS) entry which is preliminary data.</text>
</comment>
<sequence>MAQTTSNTRVKTLAAVLGGSAVVAMGVVGATLSGGHDGPMTVITGEKMTVGETTTVTYAPTIAPVVAAPAVKAPRYGKS</sequence>
<protein>
    <recommendedName>
        <fullName evidence="4">DUF2613 family protein</fullName>
    </recommendedName>
</protein>
<dbReference type="RefSeq" id="WP_280835045.1">
    <property type="nucleotide sequence ID" value="NZ_JARXVE010000011.1"/>
</dbReference>
<reference evidence="2 3" key="1">
    <citation type="submission" date="2023-04" db="EMBL/GenBank/DDBJ databases">
        <title>Forest soil microbial communities from Buena Vista Peninsula, Colon Province, Panama.</title>
        <authorList>
            <person name="Bouskill N."/>
        </authorList>
    </citation>
    <scope>NUCLEOTIDE SEQUENCE [LARGE SCALE GENOMIC DNA]</scope>
    <source>
        <strain evidence="2 3">AC80</strain>
    </source>
</reference>
<feature type="transmembrane region" description="Helical" evidence="1">
    <location>
        <begin position="12"/>
        <end position="32"/>
    </location>
</feature>
<dbReference type="Proteomes" id="UP001160130">
    <property type="component" value="Unassembled WGS sequence"/>
</dbReference>
<accession>A0ABT6L691</accession>